<dbReference type="VEuPathDB" id="FungiDB:FOXG_22501"/>
<evidence type="ECO:0000313" key="1">
    <source>
        <dbReference type="EMBL" id="KNB19268.1"/>
    </source>
</evidence>
<evidence type="ECO:0000313" key="2">
    <source>
        <dbReference type="Proteomes" id="UP000009097"/>
    </source>
</evidence>
<protein>
    <submittedName>
        <fullName evidence="1">Uncharacterized protein</fullName>
    </submittedName>
</protein>
<dbReference type="RefSeq" id="XP_018257313.1">
    <property type="nucleotide sequence ID" value="XM_018402910.1"/>
</dbReference>
<organism evidence="1 2">
    <name type="scientific">Fusarium oxysporum f. sp. lycopersici (strain 4287 / CBS 123668 / FGSC 9935 / NRRL 34936)</name>
    <name type="common">Fusarium vascular wilt of tomato</name>
    <dbReference type="NCBI Taxonomy" id="426428"/>
    <lineage>
        <taxon>Eukaryota</taxon>
        <taxon>Fungi</taxon>
        <taxon>Dikarya</taxon>
        <taxon>Ascomycota</taxon>
        <taxon>Pezizomycotina</taxon>
        <taxon>Sordariomycetes</taxon>
        <taxon>Hypocreomycetidae</taxon>
        <taxon>Hypocreales</taxon>
        <taxon>Nectriaceae</taxon>
        <taxon>Fusarium</taxon>
        <taxon>Fusarium oxysporum species complex</taxon>
    </lineage>
</organism>
<dbReference type="GeneID" id="28963207"/>
<proteinExistence type="predicted"/>
<dbReference type="KEGG" id="fox:FOXG_22501"/>
<accession>A0A0J9W8W7</accession>
<name>A0A0J9W8W7_FUSO4</name>
<reference evidence="1 2" key="1">
    <citation type="journal article" date="2010" name="Nature">
        <title>Comparative genomics reveals mobile pathogenicity chromosomes in Fusarium.</title>
        <authorList>
            <person name="Ma L.J."/>
            <person name="van der Does H.C."/>
            <person name="Borkovich K.A."/>
            <person name="Coleman J.J."/>
            <person name="Daboussi M.J."/>
            <person name="Di Pietro A."/>
            <person name="Dufresne M."/>
            <person name="Freitag M."/>
            <person name="Grabherr M."/>
            <person name="Henrissat B."/>
            <person name="Houterman P.M."/>
            <person name="Kang S."/>
            <person name="Shim W.B."/>
            <person name="Woloshuk C."/>
            <person name="Xie X."/>
            <person name="Xu J.R."/>
            <person name="Antoniw J."/>
            <person name="Baker S.E."/>
            <person name="Bluhm B.H."/>
            <person name="Breakspear A."/>
            <person name="Brown D.W."/>
            <person name="Butchko R.A."/>
            <person name="Chapman S."/>
            <person name="Coulson R."/>
            <person name="Coutinho P.M."/>
            <person name="Danchin E.G."/>
            <person name="Diener A."/>
            <person name="Gale L.R."/>
            <person name="Gardiner D.M."/>
            <person name="Goff S."/>
            <person name="Hammond-Kosack K.E."/>
            <person name="Hilburn K."/>
            <person name="Hua-Van A."/>
            <person name="Jonkers W."/>
            <person name="Kazan K."/>
            <person name="Kodira C.D."/>
            <person name="Koehrsen M."/>
            <person name="Kumar L."/>
            <person name="Lee Y.H."/>
            <person name="Li L."/>
            <person name="Manners J.M."/>
            <person name="Miranda-Saavedra D."/>
            <person name="Mukherjee M."/>
            <person name="Park G."/>
            <person name="Park J."/>
            <person name="Park S.Y."/>
            <person name="Proctor R.H."/>
            <person name="Regev A."/>
            <person name="Ruiz-Roldan M.C."/>
            <person name="Sain D."/>
            <person name="Sakthikumar S."/>
            <person name="Sykes S."/>
            <person name="Schwartz D.C."/>
            <person name="Turgeon B.G."/>
            <person name="Wapinski I."/>
            <person name="Yoder O."/>
            <person name="Young S."/>
            <person name="Zeng Q."/>
            <person name="Zhou S."/>
            <person name="Galagan J."/>
            <person name="Cuomo C.A."/>
            <person name="Kistler H.C."/>
            <person name="Rep M."/>
        </authorList>
    </citation>
    <scope>NUCLEOTIDE SEQUENCE [LARGE SCALE GENOMIC DNA]</scope>
    <source>
        <strain evidence="2">4287 / CBS 123668 / FGSC 9935 / NRRL 34936</strain>
    </source>
</reference>
<sequence length="53" mass="6393">MNVRFVDDPERDPAVPHRRRLQANRTRNYRQRTRANRNIQATYDDAELLPETV</sequence>
<dbReference type="AlphaFoldDB" id="A0A0J9W8W7"/>
<gene>
    <name evidence="1" type="ORF">FOXG_22501</name>
</gene>
<dbReference type="EMBL" id="DS231731">
    <property type="protein sequence ID" value="KNB19268.1"/>
    <property type="molecule type" value="Genomic_DNA"/>
</dbReference>
<dbReference type="Proteomes" id="UP000009097">
    <property type="component" value="Chromosome 14"/>
</dbReference>